<evidence type="ECO:0000313" key="3">
    <source>
        <dbReference type="EMBL" id="BAK62547.1"/>
    </source>
</evidence>
<sequence length="274" mass="29884">MHPWKSSTALASLCMMIIPHLLRDKDQRATTATSPRTRQCWGTENEGVQLWPSQSSGGDETHLPLSLWARLMPGASVDRGHAPGLPKLEKAARLRSEGQNSTVSPTESRWEQGRWLPRLCGRIRFLAVEVACTPQLVLPVSNDWSFLLLLLHLPPSPSPALLLQQSSAPHSLASLTHSLHPDSLRPVHRGWGWRGGNGRLPCVHWTPGISTALTLELEGAPGKPTEAQWCLWLPGAYPSSSLAVRESCNHPSAGFITEKETQIGPPLLLGSMGT</sequence>
<reference evidence="3" key="1">
    <citation type="journal article" date="2011" name="Funct. Integr. Genomics">
        <title>Major chimpanzee-specific structural changes in sperm development-associated genes.</title>
        <authorList>
            <person name="Kim R.N."/>
            <person name="Kim D.W."/>
            <person name="Choi S.H."/>
            <person name="Chae S.H."/>
            <person name="Nam S.H."/>
            <person name="Kim D.W."/>
            <person name="Kim A."/>
            <person name="Kang A."/>
            <person name="Park K.H."/>
            <person name="Lee Y.S."/>
            <person name="Hirai M."/>
            <person name="Suzuki Y."/>
            <person name="Sugano S."/>
            <person name="Hashimoto K."/>
            <person name="Kim D.S."/>
            <person name="Park H.S."/>
        </authorList>
    </citation>
    <scope>NUCLEOTIDE SEQUENCE</scope>
    <source>
        <tissue evidence="3">Testis</tissue>
    </source>
</reference>
<dbReference type="GeneID" id="744661"/>
<accession>G2HFN9</accession>
<feature type="region of interest" description="Disordered" evidence="1">
    <location>
        <begin position="27"/>
        <end position="58"/>
    </location>
</feature>
<organism evidence="3">
    <name type="scientific">Pan troglodytes</name>
    <name type="common">Chimpanzee</name>
    <dbReference type="NCBI Taxonomy" id="9598"/>
    <lineage>
        <taxon>Eukaryota</taxon>
        <taxon>Metazoa</taxon>
        <taxon>Chordata</taxon>
        <taxon>Craniata</taxon>
        <taxon>Vertebrata</taxon>
        <taxon>Euteleostomi</taxon>
        <taxon>Mammalia</taxon>
        <taxon>Eutheria</taxon>
        <taxon>Euarchontoglires</taxon>
        <taxon>Primates</taxon>
        <taxon>Haplorrhini</taxon>
        <taxon>Catarrhini</taxon>
        <taxon>Hominidae</taxon>
        <taxon>Pan</taxon>
    </lineage>
</organism>
<feature type="signal peptide" evidence="2">
    <location>
        <begin position="1"/>
        <end position="23"/>
    </location>
</feature>
<proteinExistence type="evidence at transcript level"/>
<dbReference type="EMBL" id="AK305553">
    <property type="protein sequence ID" value="BAK62547.1"/>
    <property type="molecule type" value="mRNA"/>
</dbReference>
<feature type="compositionally biased region" description="Polar residues" evidence="1">
    <location>
        <begin position="29"/>
        <end position="42"/>
    </location>
</feature>
<keyword evidence="2" id="KW-0732">Signal</keyword>
<evidence type="ECO:0000256" key="2">
    <source>
        <dbReference type="SAM" id="SignalP"/>
    </source>
</evidence>
<dbReference type="AlphaFoldDB" id="G2HFN9"/>
<feature type="chain" id="PRO_5003430670" evidence="2">
    <location>
        <begin position="24"/>
        <end position="274"/>
    </location>
</feature>
<dbReference type="RefSeq" id="NP_001289358.1">
    <property type="nucleotide sequence ID" value="NM_001302429.1"/>
</dbReference>
<evidence type="ECO:0000256" key="1">
    <source>
        <dbReference type="SAM" id="MobiDB-lite"/>
    </source>
</evidence>
<dbReference type="KEGG" id="ptr:744661"/>
<name>G2HFN9_PANTR</name>
<protein>
    <submittedName>
        <fullName evidence="3">Uncharacterized protein</fullName>
    </submittedName>
</protein>